<dbReference type="Pfam" id="PF25524">
    <property type="entry name" value="RSLD_CPSF6"/>
    <property type="match status" value="1"/>
</dbReference>
<evidence type="ECO:0000313" key="7">
    <source>
        <dbReference type="EMBL" id="KAF1756932.1"/>
    </source>
</evidence>
<feature type="region of interest" description="Disordered" evidence="5">
    <location>
        <begin position="1"/>
        <end position="29"/>
    </location>
</feature>
<dbReference type="SUPFAM" id="SSF54928">
    <property type="entry name" value="RNA-binding domain, RBD"/>
    <property type="match status" value="1"/>
</dbReference>
<feature type="domain" description="RRM" evidence="6">
    <location>
        <begin position="85"/>
        <end position="162"/>
    </location>
</feature>
<feature type="compositionally biased region" description="Low complexity" evidence="5">
    <location>
        <begin position="203"/>
        <end position="218"/>
    </location>
</feature>
<comment type="caution">
    <text evidence="7">The sequence shown here is derived from an EMBL/GenBank/DDBJ whole genome shotgun (WGS) entry which is preliminary data.</text>
</comment>
<reference evidence="7 8" key="1">
    <citation type="submission" date="2019-12" db="EMBL/GenBank/DDBJ databases">
        <title>Chromosome-level assembly of the Caenorhabditis remanei genome.</title>
        <authorList>
            <person name="Teterina A.A."/>
            <person name="Willis J.H."/>
            <person name="Phillips P.C."/>
        </authorList>
    </citation>
    <scope>NUCLEOTIDE SEQUENCE [LARGE SCALE GENOMIC DNA]</scope>
    <source>
        <strain evidence="7 8">PX506</strain>
        <tissue evidence="7">Whole organism</tissue>
    </source>
</reference>
<name>A0A6A5GRD2_CAERE</name>
<dbReference type="InterPro" id="IPR035979">
    <property type="entry name" value="RBD_domain_sf"/>
</dbReference>
<evidence type="ECO:0000313" key="8">
    <source>
        <dbReference type="Proteomes" id="UP000483820"/>
    </source>
</evidence>
<keyword evidence="3" id="KW-0507">mRNA processing</keyword>
<dbReference type="RefSeq" id="XP_053584597.1">
    <property type="nucleotide sequence ID" value="XM_053729825.1"/>
</dbReference>
<dbReference type="Gene3D" id="3.30.70.330">
    <property type="match status" value="1"/>
</dbReference>
<dbReference type="PANTHER" id="PTHR23204">
    <property type="entry name" value="CLEAVAGE AND POLYADENYLATION SPECIFIC FACTOR"/>
    <property type="match status" value="1"/>
</dbReference>
<sequence>MAELDESVLLGDSTDQHDGPIDENALLDAKDFKAEDPDDLYDDAIAPTSLEEPLKSSSPPATPVTAPTVALTAKPATSSEGRKYCCYVGNLLWYTTDADLMKAISTTGLARSQFADMKFFENRTNGQSKGYALLVLNSDAAVKQIMETLPSKSIHGQSPTVLAYNKTNQAKLEEVQAKSQTRPDVKKKTFEDGCVNMGTIRIGTGNQAGRTTTNNTGRPGPPPLMMQQVRPTPLMSQQPSLMGNQNQVPQMRLQINGQPVPMVNRAPVPQQGLMGTAPMGGMPQQMPPQQQMMLGQPQVRPMMQPTMGVQQMMGVNMAAPPPMNNQFQQRPPQLGPMGVQPLMQMNTAMRPPVNGLPPVHVNPQMFPGIQGPTLSDAEFDDVMTRNQTVSSSAIARAITDASVGDIKGASETILTAINLIKNSRIGHDERCRQLVYGLEHTLKGLESKGYSSRSKSHRDRSRSRERDRKRRRRSRTRSRSYSRSPSPRRRHASTVIFLRYLSLLYSLVFFDSLIAPLNFATGCNLFAFSIKVETNNTGASM</sequence>
<dbReference type="InterPro" id="IPR000504">
    <property type="entry name" value="RRM_dom"/>
</dbReference>
<dbReference type="EMBL" id="WUAV01000004">
    <property type="protein sequence ID" value="KAF1756932.1"/>
    <property type="molecule type" value="Genomic_DNA"/>
</dbReference>
<gene>
    <name evidence="7" type="ORF">GCK72_013387</name>
</gene>
<evidence type="ECO:0000259" key="6">
    <source>
        <dbReference type="SMART" id="SM00360"/>
    </source>
</evidence>
<dbReference type="KEGG" id="crq:GCK72_013387"/>
<dbReference type="GeneID" id="9808462"/>
<dbReference type="CTD" id="9808462"/>
<evidence type="ECO:0000256" key="2">
    <source>
        <dbReference type="ARBA" id="ARBA00006265"/>
    </source>
</evidence>
<dbReference type="InterPro" id="IPR057951">
    <property type="entry name" value="CPSF6/7_RSLD_N"/>
</dbReference>
<evidence type="ECO:0000256" key="4">
    <source>
        <dbReference type="ARBA" id="ARBA00023242"/>
    </source>
</evidence>
<dbReference type="GO" id="GO:0005634">
    <property type="term" value="C:nucleus"/>
    <property type="evidence" value="ECO:0007669"/>
    <property type="project" value="UniProtKB-SubCell"/>
</dbReference>
<dbReference type="GO" id="GO:0006397">
    <property type="term" value="P:mRNA processing"/>
    <property type="evidence" value="ECO:0007669"/>
    <property type="project" value="UniProtKB-KW"/>
</dbReference>
<dbReference type="GO" id="GO:0003723">
    <property type="term" value="F:RNA binding"/>
    <property type="evidence" value="ECO:0007669"/>
    <property type="project" value="InterPro"/>
</dbReference>
<dbReference type="AlphaFoldDB" id="A0A6A5GRD2"/>
<accession>A0A6A5GRD2</accession>
<dbReference type="SMART" id="SM00360">
    <property type="entry name" value="RRM"/>
    <property type="match status" value="1"/>
</dbReference>
<evidence type="ECO:0000256" key="1">
    <source>
        <dbReference type="ARBA" id="ARBA00004123"/>
    </source>
</evidence>
<dbReference type="InterPro" id="IPR034772">
    <property type="entry name" value="CPSF6/7"/>
</dbReference>
<organism evidence="7 8">
    <name type="scientific">Caenorhabditis remanei</name>
    <name type="common">Caenorhabditis vulgaris</name>
    <dbReference type="NCBI Taxonomy" id="31234"/>
    <lineage>
        <taxon>Eukaryota</taxon>
        <taxon>Metazoa</taxon>
        <taxon>Ecdysozoa</taxon>
        <taxon>Nematoda</taxon>
        <taxon>Chromadorea</taxon>
        <taxon>Rhabditida</taxon>
        <taxon>Rhabditina</taxon>
        <taxon>Rhabditomorpha</taxon>
        <taxon>Rhabditoidea</taxon>
        <taxon>Rhabditidae</taxon>
        <taxon>Peloderinae</taxon>
        <taxon>Caenorhabditis</taxon>
    </lineage>
</organism>
<feature type="compositionally biased region" description="Basic residues" evidence="5">
    <location>
        <begin position="454"/>
        <end position="487"/>
    </location>
</feature>
<proteinExistence type="inferred from homology"/>
<dbReference type="Proteomes" id="UP000483820">
    <property type="component" value="Chromosome IV"/>
</dbReference>
<protein>
    <recommendedName>
        <fullName evidence="6">RRM domain-containing protein</fullName>
    </recommendedName>
</protein>
<feature type="region of interest" description="Disordered" evidence="5">
    <location>
        <begin position="198"/>
        <end position="223"/>
    </location>
</feature>
<keyword evidence="4" id="KW-0539">Nucleus</keyword>
<dbReference type="InterPro" id="IPR012677">
    <property type="entry name" value="Nucleotide-bd_a/b_plait_sf"/>
</dbReference>
<feature type="region of interest" description="Disordered" evidence="5">
    <location>
        <begin position="447"/>
        <end position="487"/>
    </location>
</feature>
<comment type="subcellular location">
    <subcellularLocation>
        <location evidence="1">Nucleus</location>
    </subcellularLocation>
</comment>
<evidence type="ECO:0000256" key="3">
    <source>
        <dbReference type="ARBA" id="ARBA00022664"/>
    </source>
</evidence>
<evidence type="ECO:0000256" key="5">
    <source>
        <dbReference type="SAM" id="MobiDB-lite"/>
    </source>
</evidence>
<comment type="similarity">
    <text evidence="2">Belongs to the RRM CPSF6/7 family.</text>
</comment>